<dbReference type="Proteomes" id="UP000054018">
    <property type="component" value="Unassembled WGS sequence"/>
</dbReference>
<sequence>MGEYGSGGEGVFEADEGRVAFLRKVPRHIFSGEAGQQHDYLRIVMDESSIEVCEPKEGLDVPDFSWFRPITDGLNLLLNPEWFGPPNQTKATLDIAEVLNQVPMELTLFRFGIQAMAVKAVKYLFYMFSVRLQVVDHDADIEHVGEDAIYEPLEGSWHISKTKRHYSPLIGTVAGAEGSLPFITIGNSDEVVGMVEVNLGINFHTAWGVKKVRDEQ</sequence>
<keyword evidence="2" id="KW-1185">Reference proteome</keyword>
<proteinExistence type="predicted"/>
<evidence type="ECO:0000313" key="1">
    <source>
        <dbReference type="EMBL" id="KIK19913.1"/>
    </source>
</evidence>
<protein>
    <submittedName>
        <fullName evidence="1">Uncharacterized protein</fullName>
    </submittedName>
</protein>
<organism evidence="1 2">
    <name type="scientific">Pisolithus microcarpus 441</name>
    <dbReference type="NCBI Taxonomy" id="765257"/>
    <lineage>
        <taxon>Eukaryota</taxon>
        <taxon>Fungi</taxon>
        <taxon>Dikarya</taxon>
        <taxon>Basidiomycota</taxon>
        <taxon>Agaricomycotina</taxon>
        <taxon>Agaricomycetes</taxon>
        <taxon>Agaricomycetidae</taxon>
        <taxon>Boletales</taxon>
        <taxon>Sclerodermatineae</taxon>
        <taxon>Pisolithaceae</taxon>
        <taxon>Pisolithus</taxon>
    </lineage>
</organism>
<dbReference type="OrthoDB" id="3046524at2759"/>
<reference evidence="1 2" key="1">
    <citation type="submission" date="2014-04" db="EMBL/GenBank/DDBJ databases">
        <authorList>
            <consortium name="DOE Joint Genome Institute"/>
            <person name="Kuo A."/>
            <person name="Kohler A."/>
            <person name="Costa M.D."/>
            <person name="Nagy L.G."/>
            <person name="Floudas D."/>
            <person name="Copeland A."/>
            <person name="Barry K.W."/>
            <person name="Cichocki N."/>
            <person name="Veneault-Fourrey C."/>
            <person name="LaButti K."/>
            <person name="Lindquist E.A."/>
            <person name="Lipzen A."/>
            <person name="Lundell T."/>
            <person name="Morin E."/>
            <person name="Murat C."/>
            <person name="Sun H."/>
            <person name="Tunlid A."/>
            <person name="Henrissat B."/>
            <person name="Grigoriev I.V."/>
            <person name="Hibbett D.S."/>
            <person name="Martin F."/>
            <person name="Nordberg H.P."/>
            <person name="Cantor M.N."/>
            <person name="Hua S.X."/>
        </authorList>
    </citation>
    <scope>NUCLEOTIDE SEQUENCE [LARGE SCALE GENOMIC DNA]</scope>
    <source>
        <strain evidence="1 2">441</strain>
    </source>
</reference>
<gene>
    <name evidence="1" type="ORF">PISMIDRAFT_106716</name>
</gene>
<name>A0A0C9ZIX9_9AGAM</name>
<dbReference type="EMBL" id="KN833775">
    <property type="protein sequence ID" value="KIK19913.1"/>
    <property type="molecule type" value="Genomic_DNA"/>
</dbReference>
<dbReference type="HOGENOM" id="CLU_090544_1_1_1"/>
<evidence type="ECO:0000313" key="2">
    <source>
        <dbReference type="Proteomes" id="UP000054018"/>
    </source>
</evidence>
<accession>A0A0C9ZIX9</accession>
<reference evidence="2" key="2">
    <citation type="submission" date="2015-01" db="EMBL/GenBank/DDBJ databases">
        <title>Evolutionary Origins and Diversification of the Mycorrhizal Mutualists.</title>
        <authorList>
            <consortium name="DOE Joint Genome Institute"/>
            <consortium name="Mycorrhizal Genomics Consortium"/>
            <person name="Kohler A."/>
            <person name="Kuo A."/>
            <person name="Nagy L.G."/>
            <person name="Floudas D."/>
            <person name="Copeland A."/>
            <person name="Barry K.W."/>
            <person name="Cichocki N."/>
            <person name="Veneault-Fourrey C."/>
            <person name="LaButti K."/>
            <person name="Lindquist E.A."/>
            <person name="Lipzen A."/>
            <person name="Lundell T."/>
            <person name="Morin E."/>
            <person name="Murat C."/>
            <person name="Riley R."/>
            <person name="Ohm R."/>
            <person name="Sun H."/>
            <person name="Tunlid A."/>
            <person name="Henrissat B."/>
            <person name="Grigoriev I.V."/>
            <person name="Hibbett D.S."/>
            <person name="Martin F."/>
        </authorList>
    </citation>
    <scope>NUCLEOTIDE SEQUENCE [LARGE SCALE GENOMIC DNA]</scope>
    <source>
        <strain evidence="2">441</strain>
    </source>
</reference>
<dbReference type="AlphaFoldDB" id="A0A0C9ZIX9"/>